<dbReference type="PANTHER" id="PTHR40626">
    <property type="entry name" value="MIP31509P"/>
    <property type="match status" value="1"/>
</dbReference>
<sequence length="355" mass="38593">MGSAGAGPSATARIVGVAASGDGGDQAEGSSSSSSKKKGKGKEKEKDKEKGTQQQQTKKKPQNTGVWPCKINGCNKQFAREADLKRHQRTTKTHSMPGFQCPQCEANFTRTDALRRHQKSRHDGVVIEPDGDKGEGDEEGRSRSGTPSSSKGKEKATTLPVTTHQGAPTHTGPSSYYRSHTALSTPHIPAKPPNPLQPPPWVNYPTSWQDSNLQPNMGPIGYVPVQQPQAMYYPSRHYRPHTSTYSTTSTATSRTSSSQPPQSANSAPEPALDPNLDEERAEITEEEMVAVVQAMLRQAESEKQREREMREAQSYGSSSLQRPEPMEHILTEDGEPMLNPAELLTSESLASPPPS</sequence>
<protein>
    <recommendedName>
        <fullName evidence="9">C2H2-type domain-containing protein</fullName>
    </recommendedName>
</protein>
<gene>
    <name evidence="10" type="ORF">D9613_004300</name>
</gene>
<feature type="compositionally biased region" description="Polar residues" evidence="8">
    <location>
        <begin position="159"/>
        <end position="184"/>
    </location>
</feature>
<dbReference type="EMBL" id="JAACJL010000057">
    <property type="protein sequence ID" value="KAF4611958.1"/>
    <property type="molecule type" value="Genomic_DNA"/>
</dbReference>
<evidence type="ECO:0000313" key="10">
    <source>
        <dbReference type="EMBL" id="KAF4611958.1"/>
    </source>
</evidence>
<dbReference type="AlphaFoldDB" id="A0A8H4QJB6"/>
<dbReference type="GO" id="GO:0000981">
    <property type="term" value="F:DNA-binding transcription factor activity, RNA polymerase II-specific"/>
    <property type="evidence" value="ECO:0007669"/>
    <property type="project" value="InterPro"/>
</dbReference>
<comment type="caution">
    <text evidence="10">The sequence shown here is derived from an EMBL/GenBank/DDBJ whole genome shotgun (WGS) entry which is preliminary data.</text>
</comment>
<dbReference type="SMART" id="SM00355">
    <property type="entry name" value="ZnF_C2H2"/>
    <property type="match status" value="2"/>
</dbReference>
<dbReference type="InterPro" id="IPR051059">
    <property type="entry name" value="VerF-like"/>
</dbReference>
<feature type="compositionally biased region" description="Basic and acidic residues" evidence="8">
    <location>
        <begin position="299"/>
        <end position="311"/>
    </location>
</feature>
<dbReference type="PROSITE" id="PS50157">
    <property type="entry name" value="ZINC_FINGER_C2H2_2"/>
    <property type="match status" value="2"/>
</dbReference>
<dbReference type="Pfam" id="PF00096">
    <property type="entry name" value="zf-C2H2"/>
    <property type="match status" value="2"/>
</dbReference>
<evidence type="ECO:0000256" key="6">
    <source>
        <dbReference type="ARBA" id="ARBA00023242"/>
    </source>
</evidence>
<dbReference type="GO" id="GO:0000978">
    <property type="term" value="F:RNA polymerase II cis-regulatory region sequence-specific DNA binding"/>
    <property type="evidence" value="ECO:0007669"/>
    <property type="project" value="InterPro"/>
</dbReference>
<dbReference type="InterPro" id="IPR036236">
    <property type="entry name" value="Znf_C2H2_sf"/>
</dbReference>
<feature type="compositionally biased region" description="Low complexity" evidence="8">
    <location>
        <begin position="241"/>
        <end position="270"/>
    </location>
</feature>
<feature type="domain" description="C2H2-type" evidence="9">
    <location>
        <begin position="99"/>
        <end position="124"/>
    </location>
</feature>
<dbReference type="GO" id="GO:0000785">
    <property type="term" value="C:chromatin"/>
    <property type="evidence" value="ECO:0007669"/>
    <property type="project" value="TreeGrafter"/>
</dbReference>
<evidence type="ECO:0000256" key="8">
    <source>
        <dbReference type="SAM" id="MobiDB-lite"/>
    </source>
</evidence>
<dbReference type="InterPro" id="IPR013087">
    <property type="entry name" value="Znf_C2H2_type"/>
</dbReference>
<dbReference type="GO" id="GO:0008270">
    <property type="term" value="F:zinc ion binding"/>
    <property type="evidence" value="ECO:0007669"/>
    <property type="project" value="UniProtKB-KW"/>
</dbReference>
<keyword evidence="11" id="KW-1185">Reference proteome</keyword>
<evidence type="ECO:0000259" key="9">
    <source>
        <dbReference type="PROSITE" id="PS50157"/>
    </source>
</evidence>
<feature type="compositionally biased region" description="Basic and acidic residues" evidence="8">
    <location>
        <begin position="121"/>
        <end position="142"/>
    </location>
</feature>
<organism evidence="10 11">
    <name type="scientific">Agrocybe pediades</name>
    <dbReference type="NCBI Taxonomy" id="84607"/>
    <lineage>
        <taxon>Eukaryota</taxon>
        <taxon>Fungi</taxon>
        <taxon>Dikarya</taxon>
        <taxon>Basidiomycota</taxon>
        <taxon>Agaricomycotina</taxon>
        <taxon>Agaricomycetes</taxon>
        <taxon>Agaricomycetidae</taxon>
        <taxon>Agaricales</taxon>
        <taxon>Agaricineae</taxon>
        <taxon>Strophariaceae</taxon>
        <taxon>Agrocybe</taxon>
    </lineage>
</organism>
<evidence type="ECO:0000256" key="4">
    <source>
        <dbReference type="ARBA" id="ARBA00022771"/>
    </source>
</evidence>
<feature type="domain" description="C2H2-type" evidence="9">
    <location>
        <begin position="67"/>
        <end position="97"/>
    </location>
</feature>
<evidence type="ECO:0000313" key="11">
    <source>
        <dbReference type="Proteomes" id="UP000521872"/>
    </source>
</evidence>
<name>A0A8H4QJB6_9AGAR</name>
<keyword evidence="2" id="KW-0479">Metal-binding</keyword>
<evidence type="ECO:0000256" key="5">
    <source>
        <dbReference type="ARBA" id="ARBA00022833"/>
    </source>
</evidence>
<dbReference type="Gene3D" id="3.30.160.60">
    <property type="entry name" value="Classic Zinc Finger"/>
    <property type="match status" value="2"/>
</dbReference>
<dbReference type="PANTHER" id="PTHR40626:SF11">
    <property type="entry name" value="ZINC FINGER PROTEIN YPR022C"/>
    <property type="match status" value="1"/>
</dbReference>
<feature type="region of interest" description="Disordered" evidence="8">
    <location>
        <begin position="298"/>
        <end position="355"/>
    </location>
</feature>
<dbReference type="Proteomes" id="UP000521872">
    <property type="component" value="Unassembled WGS sequence"/>
</dbReference>
<accession>A0A8H4QJB6</accession>
<evidence type="ECO:0000256" key="3">
    <source>
        <dbReference type="ARBA" id="ARBA00022737"/>
    </source>
</evidence>
<evidence type="ECO:0000256" key="2">
    <source>
        <dbReference type="ARBA" id="ARBA00022723"/>
    </source>
</evidence>
<keyword evidence="4 7" id="KW-0863">Zinc-finger</keyword>
<keyword evidence="3" id="KW-0677">Repeat</keyword>
<dbReference type="PROSITE" id="PS00028">
    <property type="entry name" value="ZINC_FINGER_C2H2_1"/>
    <property type="match status" value="1"/>
</dbReference>
<comment type="subcellular location">
    <subcellularLocation>
        <location evidence="1">Nucleus</location>
    </subcellularLocation>
</comment>
<proteinExistence type="predicted"/>
<reference evidence="10 11" key="1">
    <citation type="submission" date="2019-12" db="EMBL/GenBank/DDBJ databases">
        <authorList>
            <person name="Floudas D."/>
            <person name="Bentzer J."/>
            <person name="Ahren D."/>
            <person name="Johansson T."/>
            <person name="Persson P."/>
            <person name="Tunlid A."/>
        </authorList>
    </citation>
    <scope>NUCLEOTIDE SEQUENCE [LARGE SCALE GENOMIC DNA]</scope>
    <source>
        <strain evidence="10 11">CBS 102.39</strain>
    </source>
</reference>
<feature type="compositionally biased region" description="Polar residues" evidence="8">
    <location>
        <begin position="206"/>
        <end position="215"/>
    </location>
</feature>
<evidence type="ECO:0000256" key="1">
    <source>
        <dbReference type="ARBA" id="ARBA00004123"/>
    </source>
</evidence>
<keyword evidence="5" id="KW-0862">Zinc</keyword>
<evidence type="ECO:0000256" key="7">
    <source>
        <dbReference type="PROSITE-ProRule" id="PRU00042"/>
    </source>
</evidence>
<dbReference type="SUPFAM" id="SSF57667">
    <property type="entry name" value="beta-beta-alpha zinc fingers"/>
    <property type="match status" value="1"/>
</dbReference>
<keyword evidence="6" id="KW-0539">Nucleus</keyword>
<feature type="compositionally biased region" description="Pro residues" evidence="8">
    <location>
        <begin position="189"/>
        <end position="202"/>
    </location>
</feature>
<feature type="region of interest" description="Disordered" evidence="8">
    <location>
        <begin position="15"/>
        <end position="284"/>
    </location>
</feature>
<dbReference type="GO" id="GO:0005634">
    <property type="term" value="C:nucleus"/>
    <property type="evidence" value="ECO:0007669"/>
    <property type="project" value="UniProtKB-SubCell"/>
</dbReference>
<feature type="compositionally biased region" description="Basic and acidic residues" evidence="8">
    <location>
        <begin position="42"/>
        <end position="51"/>
    </location>
</feature>